<dbReference type="InterPro" id="IPR001461">
    <property type="entry name" value="Aspartic_peptidase_A1"/>
</dbReference>
<dbReference type="GO" id="GO:0004190">
    <property type="term" value="F:aspartic-type endopeptidase activity"/>
    <property type="evidence" value="ECO:0007669"/>
    <property type="project" value="UniProtKB-KW"/>
</dbReference>
<dbReference type="STRING" id="86049.A0A1C1CTS4"/>
<dbReference type="GO" id="GO:0006508">
    <property type="term" value="P:proteolysis"/>
    <property type="evidence" value="ECO:0007669"/>
    <property type="project" value="UniProtKB-KW"/>
</dbReference>
<evidence type="ECO:0000313" key="12">
    <source>
        <dbReference type="EMBL" id="OCT51889.1"/>
    </source>
</evidence>
<evidence type="ECO:0000256" key="5">
    <source>
        <dbReference type="ARBA" id="ARBA00022750"/>
    </source>
</evidence>
<dbReference type="EMBL" id="LGRB01000009">
    <property type="protein sequence ID" value="OCT51889.1"/>
    <property type="molecule type" value="Genomic_DNA"/>
</dbReference>
<dbReference type="SUPFAM" id="SSF50630">
    <property type="entry name" value="Acid proteases"/>
    <property type="match status" value="1"/>
</dbReference>
<feature type="disulfide bond" evidence="8">
    <location>
        <begin position="327"/>
        <end position="368"/>
    </location>
</feature>
<reference evidence="13" key="1">
    <citation type="submission" date="2015-07" db="EMBL/GenBank/DDBJ databases">
        <authorList>
            <person name="Teixeira M.M."/>
            <person name="Souza R.C."/>
            <person name="Almeida L.G."/>
            <person name="Vicente V.A."/>
            <person name="de Hoog S."/>
            <person name="Bocca A.L."/>
            <person name="de Almeida S.R."/>
            <person name="Vasconcelos A.T."/>
            <person name="Felipe M.S."/>
        </authorList>
    </citation>
    <scope>NUCLEOTIDE SEQUENCE [LARGE SCALE GENOMIC DNA]</scope>
    <source>
        <strain evidence="13">KSF</strain>
    </source>
</reference>
<evidence type="ECO:0000256" key="4">
    <source>
        <dbReference type="ARBA" id="ARBA00022729"/>
    </source>
</evidence>
<dbReference type="OrthoDB" id="771136at2759"/>
<evidence type="ECO:0000259" key="11">
    <source>
        <dbReference type="PROSITE" id="PS51767"/>
    </source>
</evidence>
<name>A0A1C1CTS4_9EURO</name>
<keyword evidence="4 10" id="KW-0732">Signal</keyword>
<evidence type="ECO:0000256" key="1">
    <source>
        <dbReference type="ARBA" id="ARBA00004609"/>
    </source>
</evidence>
<feature type="active site" evidence="7">
    <location>
        <position position="291"/>
    </location>
</feature>
<feature type="signal peptide" evidence="10">
    <location>
        <begin position="1"/>
        <end position="17"/>
    </location>
</feature>
<gene>
    <name evidence="12" type="ORF">CLCR_08578</name>
</gene>
<proteinExistence type="inferred from homology"/>
<keyword evidence="5 9" id="KW-0064">Aspartyl protease</keyword>
<evidence type="ECO:0000256" key="8">
    <source>
        <dbReference type="PIRSR" id="PIRSR601461-2"/>
    </source>
</evidence>
<evidence type="ECO:0000256" key="10">
    <source>
        <dbReference type="SAM" id="SignalP"/>
    </source>
</evidence>
<protein>
    <recommendedName>
        <fullName evidence="11">Peptidase A1 domain-containing protein</fullName>
    </recommendedName>
</protein>
<evidence type="ECO:0000256" key="9">
    <source>
        <dbReference type="RuleBase" id="RU000454"/>
    </source>
</evidence>
<dbReference type="GO" id="GO:0005886">
    <property type="term" value="C:plasma membrane"/>
    <property type="evidence" value="ECO:0007669"/>
    <property type="project" value="UniProtKB-SubCell"/>
</dbReference>
<dbReference type="Pfam" id="PF00026">
    <property type="entry name" value="Asp"/>
    <property type="match status" value="1"/>
</dbReference>
<dbReference type="VEuPathDB" id="FungiDB:G647_06236"/>
<evidence type="ECO:0000256" key="6">
    <source>
        <dbReference type="ARBA" id="ARBA00022801"/>
    </source>
</evidence>
<sequence length="423" mass="45969">MWPALLLSTLLLGVASALPSPQVQDPAKSFITLPFTRKLSHSPARLKRQAFDSELLPLTVASYYIEVTVGTPPQPLSLVLDTGSSDIWAYSPAARASCPDCTDIYLDDPTDSSTARERPDLGLFNITYGTPNSGVLGYYYTDVIRTGGVGVNAFLGVTTDANEGAPPGGIMGIGLSENVASLYQSGIKYEGYIDTLYEQGLIGSRAYSVFFNEADLCPLTTPPASTDKDEGVIIFGGYDNTKWIDELTPFPIVYPSPRGAAELNIEGPAIEITVGDDTYDLPTQSYTVLLDTGSTYTYLPRRQFNTLATALDAELAYEDYDLYVVSCDYKTVDGGLDYTFDGPSGRVTISVPWEQVVIENDALPDDVCFLGFIPDPDNEGFYVFGETFLRSAYLLYNYDDLTISLAQASYDTSCDDCAEALVK</sequence>
<keyword evidence="13" id="KW-1185">Reference proteome</keyword>
<evidence type="ECO:0000256" key="7">
    <source>
        <dbReference type="PIRSR" id="PIRSR601461-1"/>
    </source>
</evidence>
<comment type="caution">
    <text evidence="12">The sequence shown here is derived from an EMBL/GenBank/DDBJ whole genome shotgun (WGS) entry which is preliminary data.</text>
</comment>
<evidence type="ECO:0000256" key="2">
    <source>
        <dbReference type="ARBA" id="ARBA00007447"/>
    </source>
</evidence>
<dbReference type="VEuPathDB" id="FungiDB:CLCR_08578"/>
<dbReference type="CDD" id="cd05474">
    <property type="entry name" value="SAP_like"/>
    <property type="match status" value="1"/>
</dbReference>
<organism evidence="12 13">
    <name type="scientific">Cladophialophora carrionii</name>
    <dbReference type="NCBI Taxonomy" id="86049"/>
    <lineage>
        <taxon>Eukaryota</taxon>
        <taxon>Fungi</taxon>
        <taxon>Dikarya</taxon>
        <taxon>Ascomycota</taxon>
        <taxon>Pezizomycotina</taxon>
        <taxon>Eurotiomycetes</taxon>
        <taxon>Chaetothyriomycetidae</taxon>
        <taxon>Chaetothyriales</taxon>
        <taxon>Herpotrichiellaceae</taxon>
        <taxon>Cladophialophora</taxon>
    </lineage>
</organism>
<dbReference type="PANTHER" id="PTHR47966">
    <property type="entry name" value="BETA-SITE APP-CLEAVING ENZYME, ISOFORM A-RELATED"/>
    <property type="match status" value="1"/>
</dbReference>
<feature type="domain" description="Peptidase A1" evidence="11">
    <location>
        <begin position="63"/>
        <end position="406"/>
    </location>
</feature>
<dbReference type="PROSITE" id="PS00141">
    <property type="entry name" value="ASP_PROTEASE"/>
    <property type="match status" value="2"/>
</dbReference>
<feature type="active site" evidence="7">
    <location>
        <position position="81"/>
    </location>
</feature>
<dbReference type="Proteomes" id="UP000094526">
    <property type="component" value="Unassembled WGS sequence"/>
</dbReference>
<keyword evidence="3 9" id="KW-0645">Protease</keyword>
<accession>A0A1C1CTS4</accession>
<comment type="similarity">
    <text evidence="2 9">Belongs to the peptidase A1 family.</text>
</comment>
<feature type="chain" id="PRO_5008651048" description="Peptidase A1 domain-containing protein" evidence="10">
    <location>
        <begin position="18"/>
        <end position="423"/>
    </location>
</feature>
<dbReference type="InterPro" id="IPR033121">
    <property type="entry name" value="PEPTIDASE_A1"/>
</dbReference>
<dbReference type="InterPro" id="IPR021109">
    <property type="entry name" value="Peptidase_aspartic_dom_sf"/>
</dbReference>
<dbReference type="PRINTS" id="PR00792">
    <property type="entry name" value="PEPSIN"/>
</dbReference>
<evidence type="ECO:0000256" key="3">
    <source>
        <dbReference type="ARBA" id="ARBA00022670"/>
    </source>
</evidence>
<comment type="subcellular location">
    <subcellularLocation>
        <location evidence="1">Cell membrane</location>
        <topology evidence="1">Lipid-anchor</topology>
        <topology evidence="1">GPI-anchor</topology>
    </subcellularLocation>
</comment>
<dbReference type="AlphaFoldDB" id="A0A1C1CTS4"/>
<dbReference type="eggNOG" id="KOG1339">
    <property type="taxonomic scope" value="Eukaryota"/>
</dbReference>
<dbReference type="Gene3D" id="2.40.70.10">
    <property type="entry name" value="Acid Proteases"/>
    <property type="match status" value="2"/>
</dbReference>
<dbReference type="PANTHER" id="PTHR47966:SF65">
    <property type="entry name" value="ASPARTIC-TYPE ENDOPEPTIDASE"/>
    <property type="match status" value="1"/>
</dbReference>
<dbReference type="InterPro" id="IPR001969">
    <property type="entry name" value="Aspartic_peptidase_AS"/>
</dbReference>
<evidence type="ECO:0000313" key="13">
    <source>
        <dbReference type="Proteomes" id="UP000094526"/>
    </source>
</evidence>
<dbReference type="PROSITE" id="PS51767">
    <property type="entry name" value="PEPTIDASE_A1"/>
    <property type="match status" value="1"/>
</dbReference>
<dbReference type="InterPro" id="IPR033876">
    <property type="entry name" value="SAP-like"/>
</dbReference>
<keyword evidence="6 9" id="KW-0378">Hydrolase</keyword>
<keyword evidence="8" id="KW-1015">Disulfide bond</keyword>